<organism evidence="10 11">
    <name type="scientific">Alishewanella jeotgali KCTC 22429</name>
    <dbReference type="NCBI Taxonomy" id="1129374"/>
    <lineage>
        <taxon>Bacteria</taxon>
        <taxon>Pseudomonadati</taxon>
        <taxon>Pseudomonadota</taxon>
        <taxon>Gammaproteobacteria</taxon>
        <taxon>Alteromonadales</taxon>
        <taxon>Alteromonadaceae</taxon>
        <taxon>Alishewanella</taxon>
    </lineage>
</organism>
<dbReference type="Pfam" id="PF04217">
    <property type="entry name" value="DUF412"/>
    <property type="match status" value="1"/>
</dbReference>
<evidence type="ECO:0000256" key="8">
    <source>
        <dbReference type="ARBA" id="ARBA00023136"/>
    </source>
</evidence>
<keyword evidence="6 9" id="KW-0812">Transmembrane</keyword>
<dbReference type="InterPro" id="IPR007334">
    <property type="entry name" value="UPF0208"/>
</dbReference>
<dbReference type="AlphaFoldDB" id="H3ZJI2"/>
<evidence type="ECO:0000256" key="3">
    <source>
        <dbReference type="ARBA" id="ARBA00018831"/>
    </source>
</evidence>
<sequence>MRITWFATLNTGWKYSQTWPAKPELNAIFPENKVIFLTKQAARYLPVLAIVTAILQIKLLGVGFLGPAVAMMLLLASMPLQGWYWLGIRANSALPPALINWGNEIRDQIQQHAKTTALPGSPKNYFDLARLLQLAYQQLDKTVMRRWI</sequence>
<keyword evidence="4" id="KW-1003">Cell membrane</keyword>
<proteinExistence type="inferred from homology"/>
<gene>
    <name evidence="10" type="ORF">AJE_17750</name>
</gene>
<evidence type="ECO:0000256" key="2">
    <source>
        <dbReference type="ARBA" id="ARBA00009474"/>
    </source>
</evidence>
<keyword evidence="11" id="KW-1185">Reference proteome</keyword>
<dbReference type="GO" id="GO:0005886">
    <property type="term" value="C:plasma membrane"/>
    <property type="evidence" value="ECO:0007669"/>
    <property type="project" value="UniProtKB-SubCell"/>
</dbReference>
<dbReference type="EMBL" id="AHTH01000065">
    <property type="protein sequence ID" value="EHR39283.1"/>
    <property type="molecule type" value="Genomic_DNA"/>
</dbReference>
<evidence type="ECO:0000256" key="1">
    <source>
        <dbReference type="ARBA" id="ARBA00004429"/>
    </source>
</evidence>
<dbReference type="PATRIC" id="fig|1129374.4.peg.3507"/>
<evidence type="ECO:0000256" key="9">
    <source>
        <dbReference type="SAM" id="Phobius"/>
    </source>
</evidence>
<accession>H3ZJI2</accession>
<protein>
    <recommendedName>
        <fullName evidence="3">UPF0208 membrane protein YfbV</fullName>
    </recommendedName>
</protein>
<evidence type="ECO:0000256" key="6">
    <source>
        <dbReference type="ARBA" id="ARBA00022692"/>
    </source>
</evidence>
<evidence type="ECO:0000313" key="11">
    <source>
        <dbReference type="Proteomes" id="UP000012046"/>
    </source>
</evidence>
<comment type="caution">
    <text evidence="10">The sequence shown here is derived from an EMBL/GenBank/DDBJ whole genome shotgun (WGS) entry which is preliminary data.</text>
</comment>
<keyword evidence="8 9" id="KW-0472">Membrane</keyword>
<evidence type="ECO:0000256" key="4">
    <source>
        <dbReference type="ARBA" id="ARBA00022475"/>
    </source>
</evidence>
<dbReference type="Proteomes" id="UP000012046">
    <property type="component" value="Unassembled WGS sequence"/>
</dbReference>
<evidence type="ECO:0000256" key="5">
    <source>
        <dbReference type="ARBA" id="ARBA00022519"/>
    </source>
</evidence>
<dbReference type="eggNOG" id="COG3092">
    <property type="taxonomic scope" value="Bacteria"/>
</dbReference>
<dbReference type="STRING" id="1129374.AJE_17750"/>
<feature type="transmembrane region" description="Helical" evidence="9">
    <location>
        <begin position="41"/>
        <end position="59"/>
    </location>
</feature>
<keyword evidence="7 9" id="KW-1133">Transmembrane helix</keyword>
<keyword evidence="5" id="KW-0997">Cell inner membrane</keyword>
<evidence type="ECO:0000313" key="10">
    <source>
        <dbReference type="EMBL" id="EHR39283.1"/>
    </source>
</evidence>
<reference evidence="10 11" key="1">
    <citation type="journal article" date="2012" name="J. Bacteriol.">
        <title>Genome Sequence of Extracellular-Protease-Producing Alishewanella jeotgali Isolated from Traditional Korean Fermented Seafood.</title>
        <authorList>
            <person name="Jung J."/>
            <person name="Chun J."/>
            <person name="Park W."/>
        </authorList>
    </citation>
    <scope>NUCLEOTIDE SEQUENCE [LARGE SCALE GENOMIC DNA]</scope>
    <source>
        <strain evidence="10 11">KCTC 22429</strain>
    </source>
</reference>
<dbReference type="RefSeq" id="WP_008952014.1">
    <property type="nucleotide sequence ID" value="NZ_AHTH01000065.1"/>
</dbReference>
<comment type="similarity">
    <text evidence="2">Belongs to the UPF0208 family.</text>
</comment>
<dbReference type="NCBIfam" id="NF002493">
    <property type="entry name" value="PRK01816.1"/>
    <property type="match status" value="1"/>
</dbReference>
<comment type="subcellular location">
    <subcellularLocation>
        <location evidence="1">Cell inner membrane</location>
        <topology evidence="1">Multi-pass membrane protein</topology>
    </subcellularLocation>
</comment>
<evidence type="ECO:0000256" key="7">
    <source>
        <dbReference type="ARBA" id="ARBA00022989"/>
    </source>
</evidence>
<name>H3ZJI2_9ALTE</name>